<feature type="compositionally biased region" description="Polar residues" evidence="1">
    <location>
        <begin position="35"/>
        <end position="44"/>
    </location>
</feature>
<dbReference type="Proteomes" id="UP000823909">
    <property type="component" value="Unassembled WGS sequence"/>
</dbReference>
<evidence type="ECO:0000313" key="4">
    <source>
        <dbReference type="Proteomes" id="UP000823909"/>
    </source>
</evidence>
<feature type="signal peptide" evidence="2">
    <location>
        <begin position="1"/>
        <end position="22"/>
    </location>
</feature>
<protein>
    <submittedName>
        <fullName evidence="3">DUF4854 domain-containing protein</fullName>
    </submittedName>
</protein>
<name>A0A9D2RCH6_9FIRM</name>
<evidence type="ECO:0000256" key="1">
    <source>
        <dbReference type="SAM" id="MobiDB-lite"/>
    </source>
</evidence>
<evidence type="ECO:0000256" key="2">
    <source>
        <dbReference type="SAM" id="SignalP"/>
    </source>
</evidence>
<keyword evidence="2" id="KW-0732">Signal</keyword>
<feature type="chain" id="PRO_5039148687" evidence="2">
    <location>
        <begin position="23"/>
        <end position="177"/>
    </location>
</feature>
<reference evidence="3" key="2">
    <citation type="submission" date="2021-04" db="EMBL/GenBank/DDBJ databases">
        <authorList>
            <person name="Gilroy R."/>
        </authorList>
    </citation>
    <scope>NUCLEOTIDE SEQUENCE</scope>
    <source>
        <strain evidence="3">ChiBcec15-3976</strain>
    </source>
</reference>
<comment type="caution">
    <text evidence="3">The sequence shown here is derived from an EMBL/GenBank/DDBJ whole genome shotgun (WGS) entry which is preliminary data.</text>
</comment>
<dbReference type="InterPro" id="IPR032327">
    <property type="entry name" value="DUF4854"/>
</dbReference>
<dbReference type="PROSITE" id="PS51257">
    <property type="entry name" value="PROKAR_LIPOPROTEIN"/>
    <property type="match status" value="1"/>
</dbReference>
<evidence type="ECO:0000313" key="3">
    <source>
        <dbReference type="EMBL" id="HJD42478.1"/>
    </source>
</evidence>
<dbReference type="AlphaFoldDB" id="A0A9D2RCH6"/>
<organism evidence="3 4">
    <name type="scientific">Candidatus Mediterraneibacter quadrami</name>
    <dbReference type="NCBI Taxonomy" id="2838684"/>
    <lineage>
        <taxon>Bacteria</taxon>
        <taxon>Bacillati</taxon>
        <taxon>Bacillota</taxon>
        <taxon>Clostridia</taxon>
        <taxon>Lachnospirales</taxon>
        <taxon>Lachnospiraceae</taxon>
        <taxon>Mediterraneibacter</taxon>
    </lineage>
</organism>
<gene>
    <name evidence="3" type="ORF">H9910_05670</name>
</gene>
<dbReference type="Pfam" id="PF16146">
    <property type="entry name" value="DUF4854"/>
    <property type="match status" value="1"/>
</dbReference>
<proteinExistence type="predicted"/>
<dbReference type="EMBL" id="DWUU01000035">
    <property type="protein sequence ID" value="HJD42478.1"/>
    <property type="molecule type" value="Genomic_DNA"/>
</dbReference>
<accession>A0A9D2RCH6</accession>
<reference evidence="3" key="1">
    <citation type="journal article" date="2021" name="PeerJ">
        <title>Extensive microbial diversity within the chicken gut microbiome revealed by metagenomics and culture.</title>
        <authorList>
            <person name="Gilroy R."/>
            <person name="Ravi A."/>
            <person name="Getino M."/>
            <person name="Pursley I."/>
            <person name="Horton D.L."/>
            <person name="Alikhan N.F."/>
            <person name="Baker D."/>
            <person name="Gharbi K."/>
            <person name="Hall N."/>
            <person name="Watson M."/>
            <person name="Adriaenssens E.M."/>
            <person name="Foster-Nyarko E."/>
            <person name="Jarju S."/>
            <person name="Secka A."/>
            <person name="Antonio M."/>
            <person name="Oren A."/>
            <person name="Chaudhuri R.R."/>
            <person name="La Ragione R."/>
            <person name="Hildebrand F."/>
            <person name="Pallen M.J."/>
        </authorList>
    </citation>
    <scope>NUCLEOTIDE SEQUENCE</scope>
    <source>
        <strain evidence="3">ChiBcec15-3976</strain>
    </source>
</reference>
<feature type="region of interest" description="Disordered" evidence="1">
    <location>
        <begin position="30"/>
        <end position="55"/>
    </location>
</feature>
<sequence length="177" mass="18546">MKNRMRKIRLTACAVTAAFALAACGGSDDKETSGAAAQTGSQDASEAADHTGDDGTADAALMEKYASVQEFLDAPSVKEELTDPVRSALPEDSGMSMEILGEDNKLIYSIIVEDSSLAKQMTKHPEEIDSGFDGMASGLESVASGLSDAVDVTDPVVVLRYVTADGTEIASREYTAQ</sequence>